<feature type="non-terminal residue" evidence="10">
    <location>
        <position position="443"/>
    </location>
</feature>
<dbReference type="GO" id="GO:0005886">
    <property type="term" value="C:plasma membrane"/>
    <property type="evidence" value="ECO:0007669"/>
    <property type="project" value="UniProtKB-SubCell"/>
</dbReference>
<protein>
    <recommendedName>
        <fullName evidence="9">Glycosyltransferase RgtA/B/C/D-like domain-containing protein</fullName>
    </recommendedName>
</protein>
<feature type="transmembrane region" description="Helical" evidence="8">
    <location>
        <begin position="36"/>
        <end position="56"/>
    </location>
</feature>
<feature type="transmembrane region" description="Helical" evidence="8">
    <location>
        <begin position="12"/>
        <end position="29"/>
    </location>
</feature>
<evidence type="ECO:0000256" key="6">
    <source>
        <dbReference type="ARBA" id="ARBA00022989"/>
    </source>
</evidence>
<organism evidence="10">
    <name type="scientific">marine sediment metagenome</name>
    <dbReference type="NCBI Taxonomy" id="412755"/>
    <lineage>
        <taxon>unclassified sequences</taxon>
        <taxon>metagenomes</taxon>
        <taxon>ecological metagenomes</taxon>
    </lineage>
</organism>
<keyword evidence="2" id="KW-1003">Cell membrane</keyword>
<comment type="caution">
    <text evidence="10">The sequence shown here is derived from an EMBL/GenBank/DDBJ whole genome shotgun (WGS) entry which is preliminary data.</text>
</comment>
<feature type="transmembrane region" description="Helical" evidence="8">
    <location>
        <begin position="268"/>
        <end position="287"/>
    </location>
</feature>
<keyword evidence="6 8" id="KW-1133">Transmembrane helix</keyword>
<comment type="subcellular location">
    <subcellularLocation>
        <location evidence="1">Cell membrane</location>
        <topology evidence="1">Multi-pass membrane protein</topology>
    </subcellularLocation>
</comment>
<dbReference type="GO" id="GO:0008610">
    <property type="term" value="P:lipid biosynthetic process"/>
    <property type="evidence" value="ECO:0007669"/>
    <property type="project" value="UniProtKB-ARBA"/>
</dbReference>
<feature type="transmembrane region" description="Helical" evidence="8">
    <location>
        <begin position="92"/>
        <end position="116"/>
    </location>
</feature>
<keyword evidence="4" id="KW-0808">Transferase</keyword>
<dbReference type="Pfam" id="PF13231">
    <property type="entry name" value="PMT_2"/>
    <property type="match status" value="1"/>
</dbReference>
<evidence type="ECO:0000256" key="8">
    <source>
        <dbReference type="SAM" id="Phobius"/>
    </source>
</evidence>
<evidence type="ECO:0000256" key="7">
    <source>
        <dbReference type="ARBA" id="ARBA00023136"/>
    </source>
</evidence>
<evidence type="ECO:0000256" key="5">
    <source>
        <dbReference type="ARBA" id="ARBA00022692"/>
    </source>
</evidence>
<dbReference type="PANTHER" id="PTHR33908:SF11">
    <property type="entry name" value="MEMBRANE PROTEIN"/>
    <property type="match status" value="1"/>
</dbReference>
<feature type="transmembrane region" description="Helical" evidence="8">
    <location>
        <begin position="337"/>
        <end position="353"/>
    </location>
</feature>
<dbReference type="InterPro" id="IPR038731">
    <property type="entry name" value="RgtA/B/C-like"/>
</dbReference>
<evidence type="ECO:0000256" key="1">
    <source>
        <dbReference type="ARBA" id="ARBA00004651"/>
    </source>
</evidence>
<evidence type="ECO:0000256" key="3">
    <source>
        <dbReference type="ARBA" id="ARBA00022676"/>
    </source>
</evidence>
<dbReference type="GO" id="GO:0016763">
    <property type="term" value="F:pentosyltransferase activity"/>
    <property type="evidence" value="ECO:0007669"/>
    <property type="project" value="TreeGrafter"/>
</dbReference>
<sequence>WPHLAEPFHVLLIAWLVVIATAFAAGLSAKPFARRLGIQTVFALALAVLMLVAILSGTLLSILAFLWLLLLAFGIGRRLLRVVFRRELPDAAESAVFSLGLGLGIYYLLAFALALGGLLYDWVAVIVLLLLSVLLRRELLAAVKGTFRGLRDLPSLVTSESRDFLSASILSIFSFLVVINFIGAIGPEVGWDPVVYQLNVPKIYVRNHRLVEIPHIFRSYFPKGVNMIYCLGLLVGGQVTAKLLNFGFGLVTAAGIFAFARHTVSRKAGLLAAVLFYSAPLTSYLAMSAYVELGWTLFTFLAMYALCRWLVSRDEAWIIMAGLMSGIALSAKTAAGFLILPIVIATVVVDLWVHRSGAKASIERAAGLVLVSGLVGGLWYVLTYLFTGNPVFPFLNAFFRSPQWPAVNTMFNYPSYGTGGDLLSLARLPWDMTFESVRFGSVA</sequence>
<evidence type="ECO:0000259" key="9">
    <source>
        <dbReference type="Pfam" id="PF13231"/>
    </source>
</evidence>
<evidence type="ECO:0000256" key="2">
    <source>
        <dbReference type="ARBA" id="ARBA00022475"/>
    </source>
</evidence>
<reference evidence="10" key="1">
    <citation type="journal article" date="2014" name="Front. Microbiol.">
        <title>High frequency of phylogenetically diverse reductive dehalogenase-homologous genes in deep subseafloor sedimentary metagenomes.</title>
        <authorList>
            <person name="Kawai M."/>
            <person name="Futagami T."/>
            <person name="Toyoda A."/>
            <person name="Takaki Y."/>
            <person name="Nishi S."/>
            <person name="Hori S."/>
            <person name="Arai W."/>
            <person name="Tsubouchi T."/>
            <person name="Morono Y."/>
            <person name="Uchiyama I."/>
            <person name="Ito T."/>
            <person name="Fujiyama A."/>
            <person name="Inagaki F."/>
            <person name="Takami H."/>
        </authorList>
    </citation>
    <scope>NUCLEOTIDE SEQUENCE</scope>
    <source>
        <strain evidence="10">Expedition CK06-06</strain>
    </source>
</reference>
<feature type="transmembrane region" description="Helical" evidence="8">
    <location>
        <begin position="164"/>
        <end position="186"/>
    </location>
</feature>
<feature type="transmembrane region" description="Helical" evidence="8">
    <location>
        <begin position="365"/>
        <end position="386"/>
    </location>
</feature>
<keyword evidence="3" id="KW-0328">Glycosyltransferase</keyword>
<accession>X0RJ63</accession>
<dbReference type="InterPro" id="IPR050297">
    <property type="entry name" value="LipidA_mod_glycosyltrf_83"/>
</dbReference>
<gene>
    <name evidence="10" type="ORF">S01H1_10052</name>
</gene>
<name>X0RJ63_9ZZZZ</name>
<keyword evidence="7 8" id="KW-0472">Membrane</keyword>
<evidence type="ECO:0000313" key="10">
    <source>
        <dbReference type="EMBL" id="GAF68879.1"/>
    </source>
</evidence>
<feature type="domain" description="Glycosyltransferase RgtA/B/C/D-like" evidence="9">
    <location>
        <begin position="244"/>
        <end position="356"/>
    </location>
</feature>
<dbReference type="AlphaFoldDB" id="X0RJ63"/>
<feature type="non-terminal residue" evidence="10">
    <location>
        <position position="1"/>
    </location>
</feature>
<dbReference type="PANTHER" id="PTHR33908">
    <property type="entry name" value="MANNOSYLTRANSFERASE YKCB-RELATED"/>
    <property type="match status" value="1"/>
</dbReference>
<evidence type="ECO:0000256" key="4">
    <source>
        <dbReference type="ARBA" id="ARBA00022679"/>
    </source>
</evidence>
<feature type="transmembrane region" description="Helical" evidence="8">
    <location>
        <begin position="243"/>
        <end position="261"/>
    </location>
</feature>
<keyword evidence="5 8" id="KW-0812">Transmembrane</keyword>
<feature type="transmembrane region" description="Helical" evidence="8">
    <location>
        <begin position="122"/>
        <end position="143"/>
    </location>
</feature>
<dbReference type="EMBL" id="BARS01005133">
    <property type="protein sequence ID" value="GAF68879.1"/>
    <property type="molecule type" value="Genomic_DNA"/>
</dbReference>
<proteinExistence type="predicted"/>